<keyword evidence="4" id="KW-0808">Transferase</keyword>
<feature type="repeat" description="ANK" evidence="3">
    <location>
        <begin position="642"/>
        <end position="674"/>
    </location>
</feature>
<reference evidence="4 5" key="1">
    <citation type="submission" date="2024-02" db="EMBL/GenBank/DDBJ databases">
        <authorList>
            <person name="Chen Y."/>
            <person name="Shah S."/>
            <person name="Dougan E. K."/>
            <person name="Thang M."/>
            <person name="Chan C."/>
        </authorList>
    </citation>
    <scope>NUCLEOTIDE SEQUENCE [LARGE SCALE GENOMIC DNA]</scope>
</reference>
<keyword evidence="5" id="KW-1185">Reference proteome</keyword>
<sequence>MPVPWPPCATNIARPEERGISVQQLRDLRLFLQRLCNTGQLKQDGKHVPWHTINMYHISELVVKPVITHLHQLRKSPGPPRLSWVELVASGPQQPRILMSHCWGGHFRDFMFVVDKVVVDKGCSSSANIWVCTFANSQFGENFGPALEESPFFRAISMAEATVLVVDREAGALTRIWCGLELHFTDKLAKDLQVYTPSGRIGSELVTSGPLVEAIGNWDVMRCEASQPSDRRQILNYLANPAGEKEGLLKDANGDLVLEGGCWKVLDCEVTEPELLRADGQPEYRHEATLFKTYAEVFANLNRMVRTKVKAAACVVEEVDAGLCQIHPIERRGVALGQIRAFFKQMKSEISSDCQSDFDTISTRAVVKDFLEKRYGKTAYAEKVNEGPTCAKYVIEHLWDGRFVDLARGVEWFAEARQLSDFSILWLDLCAYRHTVAGEMFQPATHWREDQAGALSRLNGETDGRAFIWPGHGVDINRAWFMHGLHVARQSAKLIDFVSATGAVACSCAFPDGSWALGHFDTSIALQLMELDASQSKATQPRERELIFNVFRSAKGGFERFHRRLQRIAAGPVIRSAAAQGGKEDVAQILQVCTSSGLVINSRSLGGHLGETAAHVAAAAGNLAALEALLNLSADPNAQDHINETPLHYAAFSGHLDCVKLLLSRNANAFAESAFGETPLDLAVDNVAEFCGVDTRRICTLLEVWEDDH</sequence>
<dbReference type="SUPFAM" id="SSF48403">
    <property type="entry name" value="Ankyrin repeat"/>
    <property type="match status" value="1"/>
</dbReference>
<dbReference type="Pfam" id="PF12796">
    <property type="entry name" value="Ank_2"/>
    <property type="match status" value="1"/>
</dbReference>
<dbReference type="InterPro" id="IPR050776">
    <property type="entry name" value="Ank_Repeat/CDKN_Inhibitor"/>
</dbReference>
<evidence type="ECO:0000313" key="4">
    <source>
        <dbReference type="EMBL" id="CAK9062845.1"/>
    </source>
</evidence>
<keyword evidence="2 3" id="KW-0040">ANK repeat</keyword>
<dbReference type="InterPro" id="IPR002110">
    <property type="entry name" value="Ankyrin_rpt"/>
</dbReference>
<dbReference type="Proteomes" id="UP001642464">
    <property type="component" value="Unassembled WGS sequence"/>
</dbReference>
<feature type="repeat" description="ANK" evidence="3">
    <location>
        <begin position="609"/>
        <end position="641"/>
    </location>
</feature>
<proteinExistence type="predicted"/>
<dbReference type="PROSITE" id="PS50088">
    <property type="entry name" value="ANK_REPEAT"/>
    <property type="match status" value="2"/>
</dbReference>
<accession>A0ABP0NGD1</accession>
<dbReference type="PROSITE" id="PS50297">
    <property type="entry name" value="ANK_REP_REGION"/>
    <property type="match status" value="2"/>
</dbReference>
<organism evidence="4 5">
    <name type="scientific">Durusdinium trenchii</name>
    <dbReference type="NCBI Taxonomy" id="1381693"/>
    <lineage>
        <taxon>Eukaryota</taxon>
        <taxon>Sar</taxon>
        <taxon>Alveolata</taxon>
        <taxon>Dinophyceae</taxon>
        <taxon>Suessiales</taxon>
        <taxon>Symbiodiniaceae</taxon>
        <taxon>Durusdinium</taxon>
    </lineage>
</organism>
<dbReference type="Gene3D" id="1.25.40.20">
    <property type="entry name" value="Ankyrin repeat-containing domain"/>
    <property type="match status" value="1"/>
</dbReference>
<dbReference type="InterPro" id="IPR036770">
    <property type="entry name" value="Ankyrin_rpt-contain_sf"/>
</dbReference>
<evidence type="ECO:0000256" key="2">
    <source>
        <dbReference type="ARBA" id="ARBA00023043"/>
    </source>
</evidence>
<evidence type="ECO:0000256" key="1">
    <source>
        <dbReference type="ARBA" id="ARBA00022737"/>
    </source>
</evidence>
<dbReference type="EMBL" id="CAXAMM010028446">
    <property type="protein sequence ID" value="CAK9062845.1"/>
    <property type="molecule type" value="Genomic_DNA"/>
</dbReference>
<dbReference type="GO" id="GO:0016740">
    <property type="term" value="F:transferase activity"/>
    <property type="evidence" value="ECO:0007669"/>
    <property type="project" value="UniProtKB-KW"/>
</dbReference>
<dbReference type="PANTHER" id="PTHR24201">
    <property type="entry name" value="ANK_REP_REGION DOMAIN-CONTAINING PROTEIN"/>
    <property type="match status" value="1"/>
</dbReference>
<protein>
    <submittedName>
        <fullName evidence="4">BRCA1-associated RING domain protein 1 (BARD-1) (RING-type E3 ubiquitin transferase BARD1)</fullName>
    </submittedName>
</protein>
<gene>
    <name evidence="4" type="ORF">SCF082_LOCUS32658</name>
</gene>
<dbReference type="SMART" id="SM00248">
    <property type="entry name" value="ANK"/>
    <property type="match status" value="2"/>
</dbReference>
<evidence type="ECO:0000313" key="5">
    <source>
        <dbReference type="Proteomes" id="UP001642464"/>
    </source>
</evidence>
<keyword evidence="1" id="KW-0677">Repeat</keyword>
<comment type="caution">
    <text evidence="4">The sequence shown here is derived from an EMBL/GenBank/DDBJ whole genome shotgun (WGS) entry which is preliminary data.</text>
</comment>
<name>A0ABP0NGD1_9DINO</name>
<evidence type="ECO:0000256" key="3">
    <source>
        <dbReference type="PROSITE-ProRule" id="PRU00023"/>
    </source>
</evidence>